<proteinExistence type="inferred from homology"/>
<dbReference type="Pfam" id="PF00389">
    <property type="entry name" value="2-Hacid_dh"/>
    <property type="match status" value="1"/>
</dbReference>
<evidence type="ECO:0000259" key="3">
    <source>
        <dbReference type="Pfam" id="PF00389"/>
    </source>
</evidence>
<name>A0A8H7M4T6_9AGAM</name>
<evidence type="ECO:0000256" key="1">
    <source>
        <dbReference type="ARBA" id="ARBA00023002"/>
    </source>
</evidence>
<dbReference type="GO" id="GO:0016618">
    <property type="term" value="F:hydroxypyruvate reductase [NAD(P)H] activity"/>
    <property type="evidence" value="ECO:0007669"/>
    <property type="project" value="TreeGrafter"/>
</dbReference>
<dbReference type="EMBL" id="JACYCF010000008">
    <property type="protein sequence ID" value="KAF8755406.1"/>
    <property type="molecule type" value="Genomic_DNA"/>
</dbReference>
<gene>
    <name evidence="5" type="ORF">RHS01_05076</name>
</gene>
<feature type="domain" description="D-isomer specific 2-hydroxyacid dehydrogenase NAD-binding" evidence="4">
    <location>
        <begin position="283"/>
        <end position="333"/>
    </location>
</feature>
<dbReference type="Proteomes" id="UP000614334">
    <property type="component" value="Unassembled WGS sequence"/>
</dbReference>
<dbReference type="SUPFAM" id="SSF52283">
    <property type="entry name" value="Formate/glycerate dehydrogenase catalytic domain-like"/>
    <property type="match status" value="1"/>
</dbReference>
<protein>
    <submittedName>
        <fullName evidence="5">D-isomer specific 2-hydroxyacid dehydrogenase, NAD binding domain</fullName>
    </submittedName>
</protein>
<sequence length="366" mass="39176">MAKVVVSRRLSDPAIDALKSCKEIDIVLWEPDRKADREWLLSNVVGAVGLVVTLTDKVDKCLIDAAGPSLKVVSTMSVGYDHVDIAILKARGIKLGFTPDVLTDAVADIAVMLALMASRNVKQAMEIVHTGNWTNTPWSPSLLTGPQLSTPGTTVGFIGFGRISRATLARLVPFRISRVVYTRSSSPPVPTNDLALLSEFPTLKEAKWVGLDELARECDFVFVLTPGGEATKHLVGKDFLSKMKKNAVLVNPGRGSQSYILTSALVMRMSQGAKADQSNEFLGSVVDSNALAEALKEGHIWGAGLDVVDGEPNIPADHALVKEPRAVVLPHIGSATVQTRLDMAQLAVSNLIAGIRGERMPSEAAL</sequence>
<evidence type="ECO:0000256" key="2">
    <source>
        <dbReference type="RuleBase" id="RU003719"/>
    </source>
</evidence>
<dbReference type="AlphaFoldDB" id="A0A8H7M4T6"/>
<comment type="similarity">
    <text evidence="2">Belongs to the D-isomer specific 2-hydroxyacid dehydrogenase family.</text>
</comment>
<reference evidence="5" key="1">
    <citation type="submission" date="2020-09" db="EMBL/GenBank/DDBJ databases">
        <title>Comparative genome analyses of four rice-infecting Rhizoctonia solani isolates reveal extensive enrichment of homogalacturonan modification genes.</title>
        <authorList>
            <person name="Lee D.-Y."/>
            <person name="Jeon J."/>
            <person name="Kim K.-T."/>
            <person name="Cheong K."/>
            <person name="Song H."/>
            <person name="Choi G."/>
            <person name="Ko J."/>
            <person name="Opiyo S.O."/>
            <person name="Zuo S."/>
            <person name="Madhav S."/>
            <person name="Lee Y.-H."/>
            <person name="Wang G.-L."/>
        </authorList>
    </citation>
    <scope>NUCLEOTIDE SEQUENCE</scope>
    <source>
        <strain evidence="5">AG1-IA B2</strain>
    </source>
</reference>
<dbReference type="GO" id="GO:0030267">
    <property type="term" value="F:glyoxylate reductase (NADPH) activity"/>
    <property type="evidence" value="ECO:0007669"/>
    <property type="project" value="TreeGrafter"/>
</dbReference>
<dbReference type="GO" id="GO:0051287">
    <property type="term" value="F:NAD binding"/>
    <property type="evidence" value="ECO:0007669"/>
    <property type="project" value="InterPro"/>
</dbReference>
<dbReference type="GO" id="GO:0005829">
    <property type="term" value="C:cytosol"/>
    <property type="evidence" value="ECO:0007669"/>
    <property type="project" value="TreeGrafter"/>
</dbReference>
<dbReference type="Gene3D" id="3.40.50.720">
    <property type="entry name" value="NAD(P)-binding Rossmann-like Domain"/>
    <property type="match status" value="4"/>
</dbReference>
<organism evidence="5 6">
    <name type="scientific">Rhizoctonia solani</name>
    <dbReference type="NCBI Taxonomy" id="456999"/>
    <lineage>
        <taxon>Eukaryota</taxon>
        <taxon>Fungi</taxon>
        <taxon>Dikarya</taxon>
        <taxon>Basidiomycota</taxon>
        <taxon>Agaricomycotina</taxon>
        <taxon>Agaricomycetes</taxon>
        <taxon>Cantharellales</taxon>
        <taxon>Ceratobasidiaceae</taxon>
        <taxon>Rhizoctonia</taxon>
    </lineage>
</organism>
<feature type="domain" description="D-isomer specific 2-hydroxyacid dehydrogenase NAD-binding" evidence="4">
    <location>
        <begin position="111"/>
        <end position="256"/>
    </location>
</feature>
<dbReference type="InterPro" id="IPR006139">
    <property type="entry name" value="D-isomer_2_OHA_DH_cat_dom"/>
</dbReference>
<accession>A0A8H7M4T6</accession>
<dbReference type="CDD" id="cd05301">
    <property type="entry name" value="GDH"/>
    <property type="match status" value="1"/>
</dbReference>
<comment type="caution">
    <text evidence="5">The sequence shown here is derived from an EMBL/GenBank/DDBJ whole genome shotgun (WGS) entry which is preliminary data.</text>
</comment>
<dbReference type="Pfam" id="PF02826">
    <property type="entry name" value="2-Hacid_dh_C"/>
    <property type="match status" value="2"/>
</dbReference>
<evidence type="ECO:0000313" key="6">
    <source>
        <dbReference type="Proteomes" id="UP000614334"/>
    </source>
</evidence>
<dbReference type="SUPFAM" id="SSF51735">
    <property type="entry name" value="NAD(P)-binding Rossmann-fold domains"/>
    <property type="match status" value="1"/>
</dbReference>
<dbReference type="PANTHER" id="PTHR10996:SF277">
    <property type="entry name" value="GLYOXYLATE REDUCTASE_HYDROXYPYRUVATE REDUCTASE"/>
    <property type="match status" value="1"/>
</dbReference>
<dbReference type="InterPro" id="IPR036291">
    <property type="entry name" value="NAD(P)-bd_dom_sf"/>
</dbReference>
<dbReference type="InterPro" id="IPR006140">
    <property type="entry name" value="D-isomer_DH_NAD-bd"/>
</dbReference>
<dbReference type="InterPro" id="IPR050223">
    <property type="entry name" value="D-isomer_2-hydroxyacid_DH"/>
</dbReference>
<evidence type="ECO:0000313" key="5">
    <source>
        <dbReference type="EMBL" id="KAF8755406.1"/>
    </source>
</evidence>
<keyword evidence="1 2" id="KW-0560">Oxidoreductase</keyword>
<evidence type="ECO:0000259" key="4">
    <source>
        <dbReference type="Pfam" id="PF02826"/>
    </source>
</evidence>
<feature type="domain" description="D-isomer specific 2-hydroxyacid dehydrogenase catalytic" evidence="3">
    <location>
        <begin position="4"/>
        <end position="363"/>
    </location>
</feature>
<dbReference type="PANTHER" id="PTHR10996">
    <property type="entry name" value="2-HYDROXYACID DEHYDROGENASE-RELATED"/>
    <property type="match status" value="1"/>
</dbReference>